<dbReference type="InterPro" id="IPR028098">
    <property type="entry name" value="Glyco_trans_4-like_N"/>
</dbReference>
<feature type="domain" description="Glycosyltransferase subfamily 4-like N-terminal" evidence="2">
    <location>
        <begin position="151"/>
        <end position="260"/>
    </location>
</feature>
<evidence type="ECO:0000313" key="4">
    <source>
        <dbReference type="Proteomes" id="UP000644507"/>
    </source>
</evidence>
<protein>
    <submittedName>
        <fullName evidence="3">4-alpha-glucanotransferase</fullName>
    </submittedName>
</protein>
<dbReference type="Proteomes" id="UP000644507">
    <property type="component" value="Unassembled WGS sequence"/>
</dbReference>
<evidence type="ECO:0000313" key="3">
    <source>
        <dbReference type="EMBL" id="GHC48096.1"/>
    </source>
</evidence>
<dbReference type="PANTHER" id="PTHR45947">
    <property type="entry name" value="SULFOQUINOVOSYL TRANSFERASE SQD2"/>
    <property type="match status" value="1"/>
</dbReference>
<dbReference type="InterPro" id="IPR001296">
    <property type="entry name" value="Glyco_trans_1"/>
</dbReference>
<evidence type="ECO:0000259" key="1">
    <source>
        <dbReference type="Pfam" id="PF00534"/>
    </source>
</evidence>
<dbReference type="SUPFAM" id="SSF53756">
    <property type="entry name" value="UDP-Glycosyltransferase/glycogen phosphorylase"/>
    <property type="match status" value="1"/>
</dbReference>
<feature type="domain" description="Glycosyl transferase family 1" evidence="1">
    <location>
        <begin position="271"/>
        <end position="422"/>
    </location>
</feature>
<dbReference type="Gene3D" id="3.40.50.2000">
    <property type="entry name" value="Glycogen Phosphorylase B"/>
    <property type="match status" value="2"/>
</dbReference>
<reference evidence="3" key="2">
    <citation type="submission" date="2020-09" db="EMBL/GenBank/DDBJ databases">
        <authorList>
            <person name="Sun Q."/>
            <person name="Kim S."/>
        </authorList>
    </citation>
    <scope>NUCLEOTIDE SEQUENCE</scope>
    <source>
        <strain evidence="3">KCTC 12988</strain>
    </source>
</reference>
<dbReference type="AlphaFoldDB" id="A0A918TJS6"/>
<organism evidence="3 4">
    <name type="scientific">Roseibacillus persicicus</name>
    <dbReference type="NCBI Taxonomy" id="454148"/>
    <lineage>
        <taxon>Bacteria</taxon>
        <taxon>Pseudomonadati</taxon>
        <taxon>Verrucomicrobiota</taxon>
        <taxon>Verrucomicrobiia</taxon>
        <taxon>Verrucomicrobiales</taxon>
        <taxon>Verrucomicrobiaceae</taxon>
        <taxon>Roseibacillus</taxon>
    </lineage>
</organism>
<dbReference type="GO" id="GO:0016757">
    <property type="term" value="F:glycosyltransferase activity"/>
    <property type="evidence" value="ECO:0007669"/>
    <property type="project" value="InterPro"/>
</dbReference>
<comment type="caution">
    <text evidence="3">The sequence shown here is derived from an EMBL/GenBank/DDBJ whole genome shotgun (WGS) entry which is preliminary data.</text>
</comment>
<keyword evidence="4" id="KW-1185">Reference proteome</keyword>
<dbReference type="Pfam" id="PF13439">
    <property type="entry name" value="Glyco_transf_4"/>
    <property type="match status" value="1"/>
</dbReference>
<proteinExistence type="predicted"/>
<gene>
    <name evidence="3" type="ORF">GCM10007100_12430</name>
</gene>
<name>A0A918TJS6_9BACT</name>
<reference evidence="3" key="1">
    <citation type="journal article" date="2014" name="Int. J. Syst. Evol. Microbiol.">
        <title>Complete genome sequence of Corynebacterium casei LMG S-19264T (=DSM 44701T), isolated from a smear-ripened cheese.</title>
        <authorList>
            <consortium name="US DOE Joint Genome Institute (JGI-PGF)"/>
            <person name="Walter F."/>
            <person name="Albersmeier A."/>
            <person name="Kalinowski J."/>
            <person name="Ruckert C."/>
        </authorList>
    </citation>
    <scope>NUCLEOTIDE SEQUENCE</scope>
    <source>
        <strain evidence="3">KCTC 12988</strain>
    </source>
</reference>
<dbReference type="CDD" id="cd03801">
    <property type="entry name" value="GT4_PimA-like"/>
    <property type="match status" value="1"/>
</dbReference>
<sequence>MKVLMLGWEFPPLINGGLGIACLGLGRAMAQQVELSFILPKVDPAFLVDQLELIGLNHLEDRTIDREKVEQSLADVANVKWVEGEVASRMLPYQLEEVERAQGHSETTFTTVEESKKSLAGEKVIDRLRAVGLDERLAMFRDDTLYGDDVGERVWAYAQVAASLAEDMDFDIVHAHDWMTFVAGMEIKKRTGKPLVLHVHSLNYDRGGPDARGWIYDIEKSAMEAADLVIPVSRYTGTICTGHYGIDASKVHFVHNGADPVKTYRSKSPFKHGLVLFLGRLTGQKGPRFFLEIAAKVLEKNPGVYFVMAGTGEKMRELIEYGAFKDVGDRLHFTGFLNKEKVNKLLSMTDVYCMPSVSEPFGLSAIEAAQYGIPAVISKQSGVAEVMTHARHADFWDVNMMAEHINELLTDPKAREEAIQYSLEDQKNCTWEAATERIIELYRDQLGIHN</sequence>
<dbReference type="RefSeq" id="WP_189568398.1">
    <property type="nucleotide sequence ID" value="NZ_BMXI01000004.1"/>
</dbReference>
<dbReference type="Pfam" id="PF00534">
    <property type="entry name" value="Glycos_transf_1"/>
    <property type="match status" value="1"/>
</dbReference>
<dbReference type="InterPro" id="IPR050194">
    <property type="entry name" value="Glycosyltransferase_grp1"/>
</dbReference>
<accession>A0A918TJS6</accession>
<evidence type="ECO:0000259" key="2">
    <source>
        <dbReference type="Pfam" id="PF13439"/>
    </source>
</evidence>
<dbReference type="PANTHER" id="PTHR45947:SF3">
    <property type="entry name" value="SULFOQUINOVOSYL TRANSFERASE SQD2"/>
    <property type="match status" value="1"/>
</dbReference>
<dbReference type="PROSITE" id="PS51257">
    <property type="entry name" value="PROKAR_LIPOPROTEIN"/>
    <property type="match status" value="1"/>
</dbReference>
<dbReference type="EMBL" id="BMXI01000004">
    <property type="protein sequence ID" value="GHC48096.1"/>
    <property type="molecule type" value="Genomic_DNA"/>
</dbReference>